<proteinExistence type="predicted"/>
<dbReference type="OrthoDB" id="206452at2759"/>
<dbReference type="AlphaFoldDB" id="A0A7D8Z455"/>
<feature type="compositionally biased region" description="Polar residues" evidence="1">
    <location>
        <begin position="11"/>
        <end position="25"/>
    </location>
</feature>
<keyword evidence="3" id="KW-0326">Glycosidase</keyword>
<evidence type="ECO:0000256" key="1">
    <source>
        <dbReference type="SAM" id="MobiDB-lite"/>
    </source>
</evidence>
<name>A0A7D8Z455_9HELO</name>
<evidence type="ECO:0000259" key="2">
    <source>
        <dbReference type="Pfam" id="PF08719"/>
    </source>
</evidence>
<feature type="domain" description="NADAR" evidence="2">
    <location>
        <begin position="44"/>
        <end position="176"/>
    </location>
</feature>
<accession>A0A7D8Z455</accession>
<gene>
    <name evidence="3" type="ORF">LCER1_G001704</name>
</gene>
<dbReference type="EMBL" id="QGMG01000040">
    <property type="protein sequence ID" value="TVY58449.1"/>
    <property type="molecule type" value="Genomic_DNA"/>
</dbReference>
<comment type="caution">
    <text evidence="3">The sequence shown here is derived from an EMBL/GenBank/DDBJ whole genome shotgun (WGS) entry which is preliminary data.</text>
</comment>
<dbReference type="CDD" id="cd15457">
    <property type="entry name" value="NADAR"/>
    <property type="match status" value="1"/>
</dbReference>
<protein>
    <submittedName>
        <fullName evidence="3">N-glycosidase</fullName>
    </submittedName>
</protein>
<dbReference type="Gene3D" id="1.10.357.40">
    <property type="entry name" value="YbiA-like"/>
    <property type="match status" value="1"/>
</dbReference>
<organism evidence="3 4">
    <name type="scientific">Lachnellula cervina</name>
    <dbReference type="NCBI Taxonomy" id="1316786"/>
    <lineage>
        <taxon>Eukaryota</taxon>
        <taxon>Fungi</taxon>
        <taxon>Dikarya</taxon>
        <taxon>Ascomycota</taxon>
        <taxon>Pezizomycotina</taxon>
        <taxon>Leotiomycetes</taxon>
        <taxon>Helotiales</taxon>
        <taxon>Lachnaceae</taxon>
        <taxon>Lachnellula</taxon>
    </lineage>
</organism>
<reference evidence="3 4" key="1">
    <citation type="submission" date="2018-05" db="EMBL/GenBank/DDBJ databases">
        <title>Whole genome sequencing for identification of molecular markers to develop diagnostic detection tools for the regulated plant pathogen Lachnellula willkommii.</title>
        <authorList>
            <person name="Giroux E."/>
            <person name="Bilodeau G."/>
        </authorList>
    </citation>
    <scope>NUCLEOTIDE SEQUENCE [LARGE SCALE GENOMIC DNA]</scope>
    <source>
        <strain evidence="3 4">CBS 625.97</strain>
    </source>
</reference>
<dbReference type="InterPro" id="IPR037238">
    <property type="entry name" value="YbiA-like_sf"/>
</dbReference>
<dbReference type="Proteomes" id="UP000481288">
    <property type="component" value="Unassembled WGS sequence"/>
</dbReference>
<sequence>MGDQGPLFFSNKRNLNSAGSANGTRADSPRKLTAKLSNSDMLNNKYMLYPQNPHLFRQRNAKEITLTSSLRNCKSIGRATKGFDEKVWNKHGFQVVEEGSYSQYTRGIDPDAEELKQKLLEAGGRELVEASPFDHVWGIGFTAEQAKRGKKSGSGKVRWGKNLLGLALMNTRRRIREEEAKLTAAGDVKKTE</sequence>
<dbReference type="InterPro" id="IPR012816">
    <property type="entry name" value="NADAR"/>
</dbReference>
<dbReference type="SUPFAM" id="SSF143990">
    <property type="entry name" value="YbiA-like"/>
    <property type="match status" value="1"/>
</dbReference>
<evidence type="ECO:0000313" key="3">
    <source>
        <dbReference type="EMBL" id="TVY58449.1"/>
    </source>
</evidence>
<dbReference type="Pfam" id="PF08719">
    <property type="entry name" value="NADAR"/>
    <property type="match status" value="1"/>
</dbReference>
<dbReference type="GO" id="GO:0016798">
    <property type="term" value="F:hydrolase activity, acting on glycosyl bonds"/>
    <property type="evidence" value="ECO:0007669"/>
    <property type="project" value="UniProtKB-KW"/>
</dbReference>
<keyword evidence="3" id="KW-0378">Hydrolase</keyword>
<keyword evidence="4" id="KW-1185">Reference proteome</keyword>
<dbReference type="NCBIfam" id="TIGR02464">
    <property type="entry name" value="ribofla_fusion"/>
    <property type="match status" value="1"/>
</dbReference>
<evidence type="ECO:0000313" key="4">
    <source>
        <dbReference type="Proteomes" id="UP000481288"/>
    </source>
</evidence>
<feature type="region of interest" description="Disordered" evidence="1">
    <location>
        <begin position="1"/>
        <end position="29"/>
    </location>
</feature>